<sequence length="157" mass="16915">MSLFDVVPAPLRVFVLVALVAAGAGLAWWVIAPRIDLQEARADTAERQLQEARASVEQLSQQLVRQQATLDQLAEIERRLQQLGQTVNRNTSAQSAAFEELKRNDREIAAYLVGPVPGALGRLYERPETTDPAAWHAPDGVLPSAVRAASAPGGAGQ</sequence>
<feature type="transmembrane region" description="Helical" evidence="2">
    <location>
        <begin position="12"/>
        <end position="31"/>
    </location>
</feature>
<organism evidence="3">
    <name type="scientific">Pseudomonas solani</name>
    <dbReference type="NCBI Taxonomy" id="2731552"/>
    <lineage>
        <taxon>Bacteria</taxon>
        <taxon>Pseudomonadati</taxon>
        <taxon>Pseudomonadota</taxon>
        <taxon>Gammaproteobacteria</taxon>
        <taxon>Pseudomonadales</taxon>
        <taxon>Pseudomonadaceae</taxon>
        <taxon>Pseudomonas</taxon>
    </lineage>
</organism>
<name>A0AAU7Y535_9PSED</name>
<keyword evidence="2" id="KW-0472">Membrane</keyword>
<evidence type="ECO:0000256" key="1">
    <source>
        <dbReference type="SAM" id="Coils"/>
    </source>
</evidence>
<keyword evidence="2" id="KW-0812">Transmembrane</keyword>
<evidence type="ECO:0000313" key="3">
    <source>
        <dbReference type="EMBL" id="XBY64842.1"/>
    </source>
</evidence>
<proteinExistence type="predicted"/>
<keyword evidence="2" id="KW-1133">Transmembrane helix</keyword>
<reference evidence="3" key="1">
    <citation type="submission" date="2023-08" db="EMBL/GenBank/DDBJ databases">
        <title>Increased levels of nutrients transform a symbiont into a lethal pathobiont.</title>
        <authorList>
            <person name="Lachnit T."/>
            <person name="Ulrich L."/>
            <person name="Willmer F.M."/>
            <person name="Hasenbein T."/>
            <person name="Steiner L.X."/>
            <person name="Wolters M."/>
            <person name="Herbst E.M."/>
            <person name="Deines P."/>
        </authorList>
    </citation>
    <scope>NUCLEOTIDE SEQUENCE</scope>
    <source>
        <strain evidence="3">T3</strain>
    </source>
</reference>
<protein>
    <submittedName>
        <fullName evidence="3">Uncharacterized protein</fullName>
    </submittedName>
</protein>
<dbReference type="AlphaFoldDB" id="A0AAU7Y535"/>
<feature type="coiled-coil region" evidence="1">
    <location>
        <begin position="35"/>
        <end position="86"/>
    </location>
</feature>
<evidence type="ECO:0000256" key="2">
    <source>
        <dbReference type="SAM" id="Phobius"/>
    </source>
</evidence>
<accession>A0AAU7Y535</accession>
<dbReference type="EMBL" id="CP158373">
    <property type="protein sequence ID" value="XBY64842.1"/>
    <property type="molecule type" value="Genomic_DNA"/>
</dbReference>
<dbReference type="RefSeq" id="WP_350447630.1">
    <property type="nucleotide sequence ID" value="NZ_CP158373.1"/>
</dbReference>
<gene>
    <name evidence="3" type="ORF">ABS648_03485</name>
</gene>
<keyword evidence="1" id="KW-0175">Coiled coil</keyword>